<keyword evidence="2" id="KW-0472">Membrane</keyword>
<sequence>MYQVVIEKTADWLFPVMMSVGVWYGLHYSTLTPRVLMVDTPIQYRDFHLANKLPESVGKCIQENMASAILNTGRVEAALYTATFKHFDQQYKEKQLIAEASLDETCGVSQARQKQRAMEAKALEQERLVAEKARMEALANKKRQLEQEAQEQYQQQVKKQMNFFIDLLTGEK</sequence>
<evidence type="ECO:0000256" key="1">
    <source>
        <dbReference type="SAM" id="Coils"/>
    </source>
</evidence>
<feature type="coiled-coil region" evidence="1">
    <location>
        <begin position="120"/>
        <end position="155"/>
    </location>
</feature>
<feature type="transmembrane region" description="Helical" evidence="2">
    <location>
        <begin position="12"/>
        <end position="31"/>
    </location>
</feature>
<keyword evidence="4" id="KW-1185">Reference proteome</keyword>
<gene>
    <name evidence="3" type="ORF">LJ739_10640</name>
</gene>
<dbReference type="Proteomes" id="UP001520878">
    <property type="component" value="Unassembled WGS sequence"/>
</dbReference>
<evidence type="ECO:0000313" key="3">
    <source>
        <dbReference type="EMBL" id="MCC2616698.1"/>
    </source>
</evidence>
<evidence type="ECO:0000256" key="2">
    <source>
        <dbReference type="SAM" id="Phobius"/>
    </source>
</evidence>
<name>A0ABS8G8E3_9ALTE</name>
<proteinExistence type="predicted"/>
<reference evidence="3 4" key="1">
    <citation type="submission" date="2021-10" db="EMBL/GenBank/DDBJ databases">
        <title>Draft genome of Aestuariibacter halophilus JC2043.</title>
        <authorList>
            <person name="Emsley S.A."/>
            <person name="Pfannmuller K.M."/>
            <person name="Ushijima B."/>
            <person name="Saw J.H."/>
            <person name="Videau P."/>
        </authorList>
    </citation>
    <scope>NUCLEOTIDE SEQUENCE [LARGE SCALE GENOMIC DNA]</scope>
    <source>
        <strain evidence="3 4">JC2043</strain>
    </source>
</reference>
<accession>A0ABS8G8E3</accession>
<protein>
    <submittedName>
        <fullName evidence="3">Uncharacterized protein</fullName>
    </submittedName>
</protein>
<keyword evidence="1" id="KW-0175">Coiled coil</keyword>
<evidence type="ECO:0000313" key="4">
    <source>
        <dbReference type="Proteomes" id="UP001520878"/>
    </source>
</evidence>
<organism evidence="3 4">
    <name type="scientific">Fluctibacter halophilus</name>
    <dbReference type="NCBI Taxonomy" id="226011"/>
    <lineage>
        <taxon>Bacteria</taxon>
        <taxon>Pseudomonadati</taxon>
        <taxon>Pseudomonadota</taxon>
        <taxon>Gammaproteobacteria</taxon>
        <taxon>Alteromonadales</taxon>
        <taxon>Alteromonadaceae</taxon>
        <taxon>Fluctibacter</taxon>
    </lineage>
</organism>
<keyword evidence="2" id="KW-0812">Transmembrane</keyword>
<dbReference type="EMBL" id="JAJEWP010000002">
    <property type="protein sequence ID" value="MCC2616698.1"/>
    <property type="molecule type" value="Genomic_DNA"/>
</dbReference>
<comment type="caution">
    <text evidence="3">The sequence shown here is derived from an EMBL/GenBank/DDBJ whole genome shotgun (WGS) entry which is preliminary data.</text>
</comment>
<dbReference type="RefSeq" id="WP_229160286.1">
    <property type="nucleotide sequence ID" value="NZ_JAJEWP010000002.1"/>
</dbReference>
<keyword evidence="2" id="KW-1133">Transmembrane helix</keyword>